<name>A0A023AYQ6_GRENI</name>
<gene>
    <name evidence="1" type="ORF">GNI_158080</name>
</gene>
<accession>A0A023AYQ6</accession>
<organism evidence="1 2">
    <name type="scientific">Gregarina niphandrodes</name>
    <name type="common">Septate eugregarine</name>
    <dbReference type="NCBI Taxonomy" id="110365"/>
    <lineage>
        <taxon>Eukaryota</taxon>
        <taxon>Sar</taxon>
        <taxon>Alveolata</taxon>
        <taxon>Apicomplexa</taxon>
        <taxon>Conoidasida</taxon>
        <taxon>Gregarinasina</taxon>
        <taxon>Eugregarinorida</taxon>
        <taxon>Gregarinidae</taxon>
        <taxon>Gregarina</taxon>
    </lineage>
</organism>
<reference evidence="1" key="1">
    <citation type="submission" date="2013-12" db="EMBL/GenBank/DDBJ databases">
        <authorList>
            <person name="Omoto C.K."/>
            <person name="Sibley D."/>
            <person name="Venepally P."/>
            <person name="Hadjithomas M."/>
            <person name="Karamycheva S."/>
            <person name="Brunk B."/>
            <person name="Roos D."/>
            <person name="Caler E."/>
            <person name="Lorenzi H."/>
        </authorList>
    </citation>
    <scope>NUCLEOTIDE SEQUENCE</scope>
</reference>
<dbReference type="GeneID" id="22915504"/>
<proteinExistence type="predicted"/>
<comment type="caution">
    <text evidence="1">The sequence shown here is derived from an EMBL/GenBank/DDBJ whole genome shotgun (WGS) entry which is preliminary data.</text>
</comment>
<dbReference type="AlphaFoldDB" id="A0A023AYQ6"/>
<dbReference type="Proteomes" id="UP000019763">
    <property type="component" value="Unassembled WGS sequence"/>
</dbReference>
<evidence type="ECO:0000313" key="1">
    <source>
        <dbReference type="EMBL" id="EZG43801.1"/>
    </source>
</evidence>
<sequence>MAEDIGMEAAGGMESETVLSGPMLLTNVPTPVQNIYGRLTRYITETCGLSIRYVRESTGQLRNEIRDCLMNNDSPRMRPNAWPISSSTGHMSAGETERKNSCPAVGVTSHFVKFKFTNLEVDDKVAEIEQIVSDVFDDDYGLCKIIGLDVLDEATGAKRMVPIWGLGLCAAETDRFQDREIKFIFMDPRIDCEELELVCLLHSAVEAGWWCPNVNVPPSSDDNKRLISCMVDDNLTYCPATTIQLIQRIALFEQHFEESNSRPHNPVGCSCIRLKSYKKSFMLKKVSTIKHLLIQKTINDCTELHTWLDQVLQKSNPYMTIFSELTRELLNQSSAPRKTT</sequence>
<dbReference type="VEuPathDB" id="CryptoDB:GNI_158080"/>
<protein>
    <submittedName>
        <fullName evidence="1">Uncharacterized protein</fullName>
    </submittedName>
</protein>
<evidence type="ECO:0000313" key="2">
    <source>
        <dbReference type="Proteomes" id="UP000019763"/>
    </source>
</evidence>
<keyword evidence="2" id="KW-1185">Reference proteome</keyword>
<dbReference type="EMBL" id="AFNH02001176">
    <property type="protein sequence ID" value="EZG43801.1"/>
    <property type="molecule type" value="Genomic_DNA"/>
</dbReference>
<dbReference type="RefSeq" id="XP_011133011.1">
    <property type="nucleotide sequence ID" value="XM_011134709.1"/>
</dbReference>